<name>A0A644WBK0_9ZZZZ</name>
<accession>A0A644WBK0</accession>
<dbReference type="EMBL" id="VSSQ01000686">
    <property type="protein sequence ID" value="MPL99763.1"/>
    <property type="molecule type" value="Genomic_DNA"/>
</dbReference>
<reference evidence="2" key="1">
    <citation type="submission" date="2019-08" db="EMBL/GenBank/DDBJ databases">
        <authorList>
            <person name="Kucharzyk K."/>
            <person name="Murdoch R.W."/>
            <person name="Higgins S."/>
            <person name="Loffler F."/>
        </authorList>
    </citation>
    <scope>NUCLEOTIDE SEQUENCE</scope>
</reference>
<organism evidence="2">
    <name type="scientific">bioreactor metagenome</name>
    <dbReference type="NCBI Taxonomy" id="1076179"/>
    <lineage>
        <taxon>unclassified sequences</taxon>
        <taxon>metagenomes</taxon>
        <taxon>ecological metagenomes</taxon>
    </lineage>
</organism>
<feature type="compositionally biased region" description="Basic and acidic residues" evidence="1">
    <location>
        <begin position="48"/>
        <end position="58"/>
    </location>
</feature>
<feature type="region of interest" description="Disordered" evidence="1">
    <location>
        <begin position="43"/>
        <end position="71"/>
    </location>
</feature>
<comment type="caution">
    <text evidence="2">The sequence shown here is derived from an EMBL/GenBank/DDBJ whole genome shotgun (WGS) entry which is preliminary data.</text>
</comment>
<proteinExistence type="predicted"/>
<sequence length="71" mass="8118">MYQTQVNPGYRAADDELVDVLTEISVVSMRLARKLTLLAGQCQTTEGGKSDEQNERNGRDHRRTTQRRCSY</sequence>
<dbReference type="AlphaFoldDB" id="A0A644WBK0"/>
<feature type="compositionally biased region" description="Basic residues" evidence="1">
    <location>
        <begin position="59"/>
        <end position="71"/>
    </location>
</feature>
<evidence type="ECO:0000313" key="2">
    <source>
        <dbReference type="EMBL" id="MPL99763.1"/>
    </source>
</evidence>
<evidence type="ECO:0000256" key="1">
    <source>
        <dbReference type="SAM" id="MobiDB-lite"/>
    </source>
</evidence>
<protein>
    <submittedName>
        <fullName evidence="2">Uncharacterized protein</fullName>
    </submittedName>
</protein>
<gene>
    <name evidence="2" type="ORF">SDC9_45984</name>
</gene>